<gene>
    <name evidence="10" type="ORF">SASPL_121696</name>
</gene>
<keyword evidence="4" id="KW-0449">Lipoprotein</keyword>
<dbReference type="GO" id="GO:0009834">
    <property type="term" value="P:plant-type secondary cell wall biogenesis"/>
    <property type="evidence" value="ECO:0007669"/>
    <property type="project" value="TreeGrafter"/>
</dbReference>
<dbReference type="InterPro" id="IPR045003">
    <property type="entry name" value="FLA_A"/>
</dbReference>
<keyword evidence="5" id="KW-0732">Signal</keyword>
<feature type="region of interest" description="Disordered" evidence="8">
    <location>
        <begin position="109"/>
        <end position="144"/>
    </location>
</feature>
<evidence type="ECO:0000256" key="6">
    <source>
        <dbReference type="ARBA" id="ARBA00023136"/>
    </source>
</evidence>
<dbReference type="EMBL" id="PNBA02000007">
    <property type="protein sequence ID" value="KAG6419474.1"/>
    <property type="molecule type" value="Genomic_DNA"/>
</dbReference>
<accession>A0A8X8ZXI0</accession>
<dbReference type="GO" id="GO:0098552">
    <property type="term" value="C:side of membrane"/>
    <property type="evidence" value="ECO:0007669"/>
    <property type="project" value="UniProtKB-KW"/>
</dbReference>
<feature type="domain" description="FAS1" evidence="9">
    <location>
        <begin position="1"/>
        <end position="105"/>
    </location>
</feature>
<dbReference type="PANTHER" id="PTHR32077:SF54">
    <property type="entry name" value="FASCICLIN-LIKE ARABINOGALACTAN PROTEIN 13-RELATED"/>
    <property type="match status" value="1"/>
</dbReference>
<keyword evidence="4" id="KW-0325">Glycoprotein</keyword>
<keyword evidence="11" id="KW-1185">Reference proteome</keyword>
<evidence type="ECO:0000256" key="2">
    <source>
        <dbReference type="ARBA" id="ARBA00007843"/>
    </source>
</evidence>
<dbReference type="SUPFAM" id="SSF82153">
    <property type="entry name" value="FAS1 domain"/>
    <property type="match status" value="2"/>
</dbReference>
<dbReference type="InterPro" id="IPR036378">
    <property type="entry name" value="FAS1_dom_sf"/>
</dbReference>
<comment type="caution">
    <text evidence="10">The sequence shown here is derived from an EMBL/GenBank/DDBJ whole genome shotgun (WGS) entry which is preliminary data.</text>
</comment>
<comment type="similarity">
    <text evidence="2">Belongs to the fasciclin-like AGP family.</text>
</comment>
<dbReference type="Gene3D" id="2.30.180.10">
    <property type="entry name" value="FAS1 domain"/>
    <property type="match status" value="2"/>
</dbReference>
<dbReference type="GO" id="GO:0005886">
    <property type="term" value="C:plasma membrane"/>
    <property type="evidence" value="ECO:0007669"/>
    <property type="project" value="UniProtKB-SubCell"/>
</dbReference>
<dbReference type="AlphaFoldDB" id="A0A8X8ZXI0"/>
<evidence type="ECO:0000313" key="11">
    <source>
        <dbReference type="Proteomes" id="UP000298416"/>
    </source>
</evidence>
<evidence type="ECO:0000256" key="7">
    <source>
        <dbReference type="ARBA" id="ARBA00024686"/>
    </source>
</evidence>
<feature type="domain" description="FAS1" evidence="9">
    <location>
        <begin position="162"/>
        <end position="236"/>
    </location>
</feature>
<feature type="compositionally biased region" description="Basic and acidic residues" evidence="8">
    <location>
        <begin position="109"/>
        <end position="119"/>
    </location>
</feature>
<evidence type="ECO:0000313" key="10">
    <source>
        <dbReference type="EMBL" id="KAG6419474.1"/>
    </source>
</evidence>
<proteinExistence type="inferred from homology"/>
<keyword evidence="6" id="KW-0472">Membrane</keyword>
<sequence>MTLFAPTDNAFQNLPPGALNNLSPQQQVQLVQNHICPKYYSLTDLLSVSNPVRTLTTGQKGGVFGLNITGQNNQVNVSTGAVEVSVYNAVRKDFPLAVYQVDKVLMPRFDDSGDDDKKAPTAAPKGGAADGGDATAPSTQSPEGNGAARIGLVAAFWSSPGPINITRILVGGGQFDQFLRLLNQTWVINPLNTQLNISLAGVTLFAPTNNAFLNLPPGALDNLSPQQRVELVQNHICPKYYSLTEPHHREAQSGECPHRGCGGARVQGLPPRGVRLDKVLMPRFDVGAGDVKAPAENGRDAGAAAGRIGLVAAFWVMCKGLVL</sequence>
<evidence type="ECO:0000256" key="4">
    <source>
        <dbReference type="ARBA" id="ARBA00022622"/>
    </source>
</evidence>
<dbReference type="PROSITE" id="PS50213">
    <property type="entry name" value="FAS1"/>
    <property type="match status" value="2"/>
</dbReference>
<evidence type="ECO:0000256" key="1">
    <source>
        <dbReference type="ARBA" id="ARBA00004609"/>
    </source>
</evidence>
<dbReference type="Pfam" id="PF02469">
    <property type="entry name" value="Fasciclin"/>
    <property type="match status" value="2"/>
</dbReference>
<evidence type="ECO:0000256" key="8">
    <source>
        <dbReference type="SAM" id="MobiDB-lite"/>
    </source>
</evidence>
<dbReference type="SMART" id="SM00554">
    <property type="entry name" value="FAS1"/>
    <property type="match status" value="2"/>
</dbReference>
<feature type="compositionally biased region" description="Low complexity" evidence="8">
    <location>
        <begin position="120"/>
        <end position="137"/>
    </location>
</feature>
<dbReference type="Proteomes" id="UP000298416">
    <property type="component" value="Unassembled WGS sequence"/>
</dbReference>
<dbReference type="InterPro" id="IPR000782">
    <property type="entry name" value="FAS1_domain"/>
</dbReference>
<keyword evidence="3" id="KW-1003">Cell membrane</keyword>
<comment type="subcellular location">
    <subcellularLocation>
        <location evidence="1">Cell membrane</location>
        <topology evidence="1">Lipid-anchor</topology>
        <topology evidence="1">GPI-anchor</topology>
    </subcellularLocation>
</comment>
<protein>
    <recommendedName>
        <fullName evidence="9">FAS1 domain-containing protein</fullName>
    </recommendedName>
</protein>
<evidence type="ECO:0000256" key="3">
    <source>
        <dbReference type="ARBA" id="ARBA00022475"/>
    </source>
</evidence>
<comment type="function">
    <text evidence="7">May be a cell surface adhesion protein.</text>
</comment>
<keyword evidence="4" id="KW-0336">GPI-anchor</keyword>
<evidence type="ECO:0000259" key="9">
    <source>
        <dbReference type="PROSITE" id="PS50213"/>
    </source>
</evidence>
<evidence type="ECO:0000256" key="5">
    <source>
        <dbReference type="ARBA" id="ARBA00022729"/>
    </source>
</evidence>
<reference evidence="10" key="1">
    <citation type="submission" date="2018-01" db="EMBL/GenBank/DDBJ databases">
        <authorList>
            <person name="Mao J.F."/>
        </authorList>
    </citation>
    <scope>NUCLEOTIDE SEQUENCE</scope>
    <source>
        <strain evidence="10">Huo1</strain>
        <tissue evidence="10">Leaf</tissue>
    </source>
</reference>
<dbReference type="PANTHER" id="PTHR32077">
    <property type="entry name" value="FASCICLIN-LIKE ARABINOGALACTAN PROTEIN"/>
    <property type="match status" value="1"/>
</dbReference>
<organism evidence="10">
    <name type="scientific">Salvia splendens</name>
    <name type="common">Scarlet sage</name>
    <dbReference type="NCBI Taxonomy" id="180675"/>
    <lineage>
        <taxon>Eukaryota</taxon>
        <taxon>Viridiplantae</taxon>
        <taxon>Streptophyta</taxon>
        <taxon>Embryophyta</taxon>
        <taxon>Tracheophyta</taxon>
        <taxon>Spermatophyta</taxon>
        <taxon>Magnoliopsida</taxon>
        <taxon>eudicotyledons</taxon>
        <taxon>Gunneridae</taxon>
        <taxon>Pentapetalae</taxon>
        <taxon>asterids</taxon>
        <taxon>lamiids</taxon>
        <taxon>Lamiales</taxon>
        <taxon>Lamiaceae</taxon>
        <taxon>Nepetoideae</taxon>
        <taxon>Mentheae</taxon>
        <taxon>Salviinae</taxon>
        <taxon>Salvia</taxon>
        <taxon>Salvia subgen. Calosphace</taxon>
        <taxon>core Calosphace</taxon>
    </lineage>
</organism>
<reference evidence="10" key="2">
    <citation type="submission" date="2020-08" db="EMBL/GenBank/DDBJ databases">
        <title>Plant Genome Project.</title>
        <authorList>
            <person name="Zhang R.-G."/>
        </authorList>
    </citation>
    <scope>NUCLEOTIDE SEQUENCE</scope>
    <source>
        <strain evidence="10">Huo1</strain>
        <tissue evidence="10">Leaf</tissue>
    </source>
</reference>
<name>A0A8X8ZXI0_SALSN</name>